<evidence type="ECO:0000256" key="1">
    <source>
        <dbReference type="SAM" id="MobiDB-lite"/>
    </source>
</evidence>
<feature type="compositionally biased region" description="Basic residues" evidence="1">
    <location>
        <begin position="1"/>
        <end position="28"/>
    </location>
</feature>
<dbReference type="AlphaFoldDB" id="A0A1Z1W574"/>
<keyword evidence="3" id="KW-1185">Reference proteome</keyword>
<proteinExistence type="predicted"/>
<feature type="region of interest" description="Disordered" evidence="1">
    <location>
        <begin position="176"/>
        <end position="214"/>
    </location>
</feature>
<gene>
    <name evidence="2" type="ORF">SMD44_00940</name>
</gene>
<sequence>MATRKPTTRKRTTARRRKAVTRARRPRVPRNGPLHARFTAWALIRAVDHLDLHKDGVRSRKDAAILRATHQGCTTCGGNGQIFTKRKDGSFSGSKPCPATPTKARVSKWAVYKASRFGAEKRSGLVGCSCPCGWKQKPRFRDAKEATKALRGHEKQKHGGKTVGGTWYAQVAKPTAGTATKSTPAAAPVTKTNTSKAMSDTAWEKQNKPPSPAKATRLGLCRWCTDGALYSAFGGEQRTVVCGICNGTGKAKTDARAAN</sequence>
<reference evidence="2 3" key="1">
    <citation type="submission" date="2017-05" db="EMBL/GenBank/DDBJ databases">
        <title>Streptomyces alboflavus Genome sequencing and assembly.</title>
        <authorList>
            <person name="Wang Y."/>
            <person name="Du B."/>
            <person name="Ding Y."/>
            <person name="Liu H."/>
            <person name="Hou Q."/>
            <person name="Liu K."/>
            <person name="Wang C."/>
            <person name="Yao L."/>
        </authorList>
    </citation>
    <scope>NUCLEOTIDE SEQUENCE [LARGE SCALE GENOMIC DNA]</scope>
    <source>
        <strain evidence="2 3">MDJK44</strain>
    </source>
</reference>
<dbReference type="RefSeq" id="WP_087882946.1">
    <property type="nucleotide sequence ID" value="NZ_CP021748.1"/>
</dbReference>
<protein>
    <submittedName>
        <fullName evidence="2">Uncharacterized protein</fullName>
    </submittedName>
</protein>
<evidence type="ECO:0000313" key="3">
    <source>
        <dbReference type="Proteomes" id="UP000195880"/>
    </source>
</evidence>
<dbReference type="Proteomes" id="UP000195880">
    <property type="component" value="Chromosome"/>
</dbReference>
<dbReference type="KEGG" id="salf:SMD44_00940"/>
<feature type="region of interest" description="Disordered" evidence="1">
    <location>
        <begin position="1"/>
        <end position="32"/>
    </location>
</feature>
<dbReference type="EMBL" id="CP021748">
    <property type="protein sequence ID" value="ARX81542.1"/>
    <property type="molecule type" value="Genomic_DNA"/>
</dbReference>
<accession>A0A1Z1W574</accession>
<organism evidence="2 3">
    <name type="scientific">Streptomyces alboflavus</name>
    <dbReference type="NCBI Taxonomy" id="67267"/>
    <lineage>
        <taxon>Bacteria</taxon>
        <taxon>Bacillati</taxon>
        <taxon>Actinomycetota</taxon>
        <taxon>Actinomycetes</taxon>
        <taxon>Kitasatosporales</taxon>
        <taxon>Streptomycetaceae</taxon>
        <taxon>Streptomyces</taxon>
    </lineage>
</organism>
<evidence type="ECO:0000313" key="2">
    <source>
        <dbReference type="EMBL" id="ARX81542.1"/>
    </source>
</evidence>
<name>A0A1Z1W574_9ACTN</name>
<dbReference type="OrthoDB" id="4095003at2"/>